<dbReference type="PRINTS" id="PR00233">
    <property type="entry name" value="ICOSAHEDRAL"/>
</dbReference>
<accession>A0A514D0G8</accession>
<evidence type="ECO:0000259" key="7">
    <source>
        <dbReference type="Pfam" id="PF00729"/>
    </source>
</evidence>
<dbReference type="Gene3D" id="2.60.120.20">
    <property type="match status" value="1"/>
</dbReference>
<dbReference type="PROSITE" id="PS00555">
    <property type="entry name" value="ICOSAH_VIR_COAT_S"/>
    <property type="match status" value="1"/>
</dbReference>
<dbReference type="Pfam" id="PF00729">
    <property type="entry name" value="Viral_coat"/>
    <property type="match status" value="1"/>
</dbReference>
<dbReference type="EMBL" id="MN033146">
    <property type="protein sequence ID" value="QDH87102.1"/>
    <property type="molecule type" value="Genomic_DNA"/>
</dbReference>
<keyword evidence="5" id="KW-0946">Virion</keyword>
<dbReference type="GO" id="GO:0039617">
    <property type="term" value="C:T=3 icosahedral viral capsid"/>
    <property type="evidence" value="ECO:0007669"/>
    <property type="project" value="UniProtKB-KW"/>
</dbReference>
<organism evidence="8">
    <name type="scientific">Riboviria sp</name>
    <dbReference type="NCBI Taxonomy" id="2585031"/>
    <lineage>
        <taxon>Viruses</taxon>
        <taxon>Riboviria</taxon>
    </lineage>
</organism>
<dbReference type="InterPro" id="IPR000937">
    <property type="entry name" value="Capsid_prot_S-dom_vir"/>
</dbReference>
<dbReference type="SUPFAM" id="SSF88633">
    <property type="entry name" value="Positive stranded ssRNA viruses"/>
    <property type="match status" value="1"/>
</dbReference>
<protein>
    <recommendedName>
        <fullName evidence="3">Capsid protein</fullName>
    </recommendedName>
</protein>
<evidence type="ECO:0000256" key="4">
    <source>
        <dbReference type="ARBA" id="ARBA00022561"/>
    </source>
</evidence>
<comment type="similarity">
    <text evidence="2">Belongs to the icosahedral plant coat protein family.</text>
</comment>
<proteinExistence type="inferred from homology"/>
<keyword evidence="6" id="KW-1142">T=3 icosahedral capsid protein</keyword>
<evidence type="ECO:0000256" key="6">
    <source>
        <dbReference type="ARBA" id="ARBA00023060"/>
    </source>
</evidence>
<dbReference type="InterPro" id="IPR029053">
    <property type="entry name" value="Viral_coat"/>
</dbReference>
<evidence type="ECO:0000256" key="1">
    <source>
        <dbReference type="ARBA" id="ARBA00004328"/>
    </source>
</evidence>
<keyword evidence="4" id="KW-0167">Capsid protein</keyword>
<comment type="subcellular location">
    <subcellularLocation>
        <location evidence="1">Virion</location>
    </subcellularLocation>
</comment>
<evidence type="ECO:0000256" key="3">
    <source>
        <dbReference type="ARBA" id="ARBA00018091"/>
    </source>
</evidence>
<evidence type="ECO:0000256" key="5">
    <source>
        <dbReference type="ARBA" id="ARBA00022844"/>
    </source>
</evidence>
<evidence type="ECO:0000313" key="8">
    <source>
        <dbReference type="EMBL" id="QDH87102.1"/>
    </source>
</evidence>
<dbReference type="GO" id="GO:0005198">
    <property type="term" value="F:structural molecule activity"/>
    <property type="evidence" value="ECO:0007669"/>
    <property type="project" value="InterPro"/>
</dbReference>
<sequence length="223" mass="23668">MFPLTSGVGKNMTIVNYEQLNISSVTGTGGFTAGGSICNVGIAANFPWLGSVSGNFAKFRFKFLRFIYVPRCPSTTPGSVYLYFSYDPKDIAPASLAQVAASESSVIGNSWYGGPINPDSAFSKGLTLRDNIYLDVDCTRFTQPWYYVRANDNATSNTVTLIGTATGGNGTLAINSGATYEYTARPGTIYYGSDGVTNGVVAGTIYMSYAVELYEPIAAAVNA</sequence>
<evidence type="ECO:0000256" key="2">
    <source>
        <dbReference type="ARBA" id="ARBA00007446"/>
    </source>
</evidence>
<name>A0A514D0G8_9VIRU</name>
<feature type="domain" description="Icosahedral viral capsid protein S" evidence="7">
    <location>
        <begin position="43"/>
        <end position="218"/>
    </location>
</feature>
<gene>
    <name evidence="8" type="ORF">H4Rhizo433487_000002</name>
</gene>
<reference evidence="8" key="1">
    <citation type="submission" date="2019-05" db="EMBL/GenBank/DDBJ databases">
        <title>Metatranscriptomic reconstruction reveals RNA viruses with the potential to shape carbon cycling in soil.</title>
        <authorList>
            <person name="Starr E.P."/>
            <person name="Nuccio E."/>
            <person name="Pett-Ridge J."/>
            <person name="Banfield J.F."/>
            <person name="Firestone M.K."/>
        </authorList>
    </citation>
    <scope>NUCLEOTIDE SEQUENCE</scope>
    <source>
        <strain evidence="8">H4_Rhizo_43_scaffold_3487</strain>
    </source>
</reference>